<dbReference type="InterPro" id="IPR004562">
    <property type="entry name" value="LipoylTrfase_LipoateP_Ligase"/>
</dbReference>
<evidence type="ECO:0000256" key="2">
    <source>
        <dbReference type="ARBA" id="ARBA00005124"/>
    </source>
</evidence>
<dbReference type="Pfam" id="PF21948">
    <property type="entry name" value="LplA-B_cat"/>
    <property type="match status" value="1"/>
</dbReference>
<dbReference type="Gene3D" id="3.30.930.10">
    <property type="entry name" value="Bira Bifunctional Protein, Domain 2"/>
    <property type="match status" value="1"/>
</dbReference>
<proteinExistence type="predicted"/>
<keyword evidence="4 9" id="KW-0436">Ligase</keyword>
<comment type="pathway">
    <text evidence="1">Protein modification; protein lipoylation via exogenous pathway; protein N(6)-(lipoyl)lysine from lipoate: step 2/2.</text>
</comment>
<comment type="caution">
    <text evidence="9">The sequence shown here is derived from an EMBL/GenBank/DDBJ whole genome shotgun (WGS) entry which is preliminary data.</text>
</comment>
<evidence type="ECO:0000256" key="6">
    <source>
        <dbReference type="ARBA" id="ARBA00022840"/>
    </source>
</evidence>
<comment type="pathway">
    <text evidence="2">Protein modification; protein lipoylation via exogenous pathway; protein N(6)-(lipoyl)lysine from lipoate: step 1/2.</text>
</comment>
<dbReference type="InterPro" id="IPR019491">
    <property type="entry name" value="Lipoate_protein_ligase_C"/>
</dbReference>
<reference evidence="9 10" key="1">
    <citation type="submission" date="2018-06" db="EMBL/GenBank/DDBJ databases">
        <title>Genome conservation of Clostridium tetani.</title>
        <authorList>
            <person name="Bruggemann H."/>
            <person name="Popoff M.R."/>
        </authorList>
    </citation>
    <scope>NUCLEOTIDE SEQUENCE [LARGE SCALE GENOMIC DNA]</scope>
    <source>
        <strain evidence="9 10">63.05</strain>
    </source>
</reference>
<dbReference type="SUPFAM" id="SSF82649">
    <property type="entry name" value="SufE/NifU"/>
    <property type="match status" value="1"/>
</dbReference>
<dbReference type="InterPro" id="IPR045864">
    <property type="entry name" value="aa-tRNA-synth_II/BPL/LPL"/>
</dbReference>
<feature type="domain" description="BPL/LPL catalytic" evidence="8">
    <location>
        <begin position="33"/>
        <end position="216"/>
    </location>
</feature>
<dbReference type="Pfam" id="PF10437">
    <property type="entry name" value="Lip_prot_lig_C"/>
    <property type="match status" value="1"/>
</dbReference>
<accession>A0ABY0EQ05</accession>
<name>A0ABY0EQ05_CLOTA</name>
<evidence type="ECO:0000313" key="10">
    <source>
        <dbReference type="Proteomes" id="UP000290273"/>
    </source>
</evidence>
<organism evidence="9 10">
    <name type="scientific">Clostridium tetani</name>
    <dbReference type="NCBI Taxonomy" id="1513"/>
    <lineage>
        <taxon>Bacteria</taxon>
        <taxon>Bacillati</taxon>
        <taxon>Bacillota</taxon>
        <taxon>Clostridia</taxon>
        <taxon>Eubacteriales</taxon>
        <taxon>Clostridiaceae</taxon>
        <taxon>Clostridium</taxon>
    </lineage>
</organism>
<evidence type="ECO:0000256" key="5">
    <source>
        <dbReference type="ARBA" id="ARBA00022741"/>
    </source>
</evidence>
<evidence type="ECO:0000259" key="8">
    <source>
        <dbReference type="PROSITE" id="PS51733"/>
    </source>
</evidence>
<evidence type="ECO:0000256" key="4">
    <source>
        <dbReference type="ARBA" id="ARBA00022598"/>
    </source>
</evidence>
<gene>
    <name evidence="9" type="ORF">DP131_11210</name>
</gene>
<dbReference type="GO" id="GO:0016874">
    <property type="term" value="F:ligase activity"/>
    <property type="evidence" value="ECO:0007669"/>
    <property type="project" value="UniProtKB-KW"/>
</dbReference>
<dbReference type="CDD" id="cd16443">
    <property type="entry name" value="LplA"/>
    <property type="match status" value="1"/>
</dbReference>
<protein>
    <recommendedName>
        <fullName evidence="3">lipoate--protein ligase</fullName>
        <ecNumber evidence="3">6.3.1.20</ecNumber>
    </recommendedName>
</protein>
<sequence length="333" mass="38352">MLQNKLNLKIIKSDSFSPYHNLALEEFLFNNLKKDEVIFYLWQNENTVVIGKNQNPWKECNVSLFQSEKGLVARRLSGGGAVYHDLGNLNFTFLMSEGLYDLRKQLSVIIDGLNSIGIKAEFSGRNDIVVDGKKISGNAFYFDEGKAYHHGTILVDVNVDKLQRYLNVSSDKIKSKGIDSVRSRVINLKELHKDLTIDKICKAMTKSFSRIYHGELNNLHVSSSNTELIELQNKYSSWEWLFGETPEFEINFEKRFSFGNIDIGFALKDAVIKKVFLYSDMLNTELISKIKNALTDVHFNVEDICKSIDNCTEKEEEKNITKEIVKWIKEEMY</sequence>
<dbReference type="PROSITE" id="PS51733">
    <property type="entry name" value="BPL_LPL_CATALYTIC"/>
    <property type="match status" value="1"/>
</dbReference>
<dbReference type="InterPro" id="IPR004143">
    <property type="entry name" value="BPL_LPL_catalytic"/>
</dbReference>
<dbReference type="NCBIfam" id="TIGR00545">
    <property type="entry name" value="lipoyltrans"/>
    <property type="match status" value="1"/>
</dbReference>
<dbReference type="PANTHER" id="PTHR12561">
    <property type="entry name" value="LIPOATE-PROTEIN LIGASE"/>
    <property type="match status" value="1"/>
</dbReference>
<comment type="catalytic activity">
    <reaction evidence="7">
        <text>L-lysyl-[lipoyl-carrier protein] + (R)-lipoate + ATP = N(6)-[(R)-lipoyl]-L-lysyl-[lipoyl-carrier protein] + AMP + diphosphate + H(+)</text>
        <dbReference type="Rhea" id="RHEA:49288"/>
        <dbReference type="Rhea" id="RHEA-COMP:10500"/>
        <dbReference type="Rhea" id="RHEA-COMP:10502"/>
        <dbReference type="ChEBI" id="CHEBI:15378"/>
        <dbReference type="ChEBI" id="CHEBI:29969"/>
        <dbReference type="ChEBI" id="CHEBI:30616"/>
        <dbReference type="ChEBI" id="CHEBI:33019"/>
        <dbReference type="ChEBI" id="CHEBI:83088"/>
        <dbReference type="ChEBI" id="CHEBI:83099"/>
        <dbReference type="ChEBI" id="CHEBI:456215"/>
        <dbReference type="EC" id="6.3.1.20"/>
    </reaction>
</comment>
<evidence type="ECO:0000256" key="7">
    <source>
        <dbReference type="ARBA" id="ARBA00048037"/>
    </source>
</evidence>
<dbReference type="Proteomes" id="UP000290273">
    <property type="component" value="Unassembled WGS sequence"/>
</dbReference>
<evidence type="ECO:0000313" key="9">
    <source>
        <dbReference type="EMBL" id="RXI53536.1"/>
    </source>
</evidence>
<dbReference type="EC" id="6.3.1.20" evidence="3"/>
<evidence type="ECO:0000256" key="1">
    <source>
        <dbReference type="ARBA" id="ARBA00005085"/>
    </source>
</evidence>
<dbReference type="EMBL" id="QMAU01000044">
    <property type="protein sequence ID" value="RXI53536.1"/>
    <property type="molecule type" value="Genomic_DNA"/>
</dbReference>
<keyword evidence="5" id="KW-0547">Nucleotide-binding</keyword>
<keyword evidence="6" id="KW-0067">ATP-binding</keyword>
<dbReference type="Gene3D" id="3.30.390.50">
    <property type="entry name" value="CO dehydrogenase flavoprotein, C-terminal domain"/>
    <property type="match status" value="1"/>
</dbReference>
<evidence type="ECO:0000256" key="3">
    <source>
        <dbReference type="ARBA" id="ARBA00012367"/>
    </source>
</evidence>
<dbReference type="SUPFAM" id="SSF55681">
    <property type="entry name" value="Class II aaRS and biotin synthetases"/>
    <property type="match status" value="1"/>
</dbReference>
<dbReference type="PANTHER" id="PTHR12561:SF3">
    <property type="entry name" value="LIPOYLTRANSFERASE 1, MITOCHONDRIAL"/>
    <property type="match status" value="1"/>
</dbReference>